<gene>
    <name evidence="1" type="ORF">B0H17DRAFT_480235</name>
</gene>
<proteinExistence type="predicted"/>
<dbReference type="Proteomes" id="UP001221757">
    <property type="component" value="Unassembled WGS sequence"/>
</dbReference>
<keyword evidence="2" id="KW-1185">Reference proteome</keyword>
<name>A0AAD7GGH0_MYCRO</name>
<comment type="caution">
    <text evidence="1">The sequence shown here is derived from an EMBL/GenBank/DDBJ whole genome shotgun (WGS) entry which is preliminary data.</text>
</comment>
<organism evidence="1 2">
    <name type="scientific">Mycena rosella</name>
    <name type="common">Pink bonnet</name>
    <name type="synonym">Agaricus rosellus</name>
    <dbReference type="NCBI Taxonomy" id="1033263"/>
    <lineage>
        <taxon>Eukaryota</taxon>
        <taxon>Fungi</taxon>
        <taxon>Dikarya</taxon>
        <taxon>Basidiomycota</taxon>
        <taxon>Agaricomycotina</taxon>
        <taxon>Agaricomycetes</taxon>
        <taxon>Agaricomycetidae</taxon>
        <taxon>Agaricales</taxon>
        <taxon>Marasmiineae</taxon>
        <taxon>Mycenaceae</taxon>
        <taxon>Mycena</taxon>
    </lineage>
</organism>
<dbReference type="EMBL" id="JARKIE010000044">
    <property type="protein sequence ID" value="KAJ7693833.1"/>
    <property type="molecule type" value="Genomic_DNA"/>
</dbReference>
<accession>A0AAD7GGH0</accession>
<sequence length="137" mass="15156">MLPADYPQDLFDLVVDCSAGDLEALGTLSLVDKRFLPRTRRLVFNDFTIHVCGDLGLHRKGGRCGTSHCIIRLSPLLRSSHCFIPRNVSDLALSGRGVDIVARYSYSKNYYGGGMDDANVVLFVLKHFRDTPAPGSR</sequence>
<evidence type="ECO:0000313" key="2">
    <source>
        <dbReference type="Proteomes" id="UP001221757"/>
    </source>
</evidence>
<dbReference type="AlphaFoldDB" id="A0AAD7GGH0"/>
<evidence type="ECO:0000313" key="1">
    <source>
        <dbReference type="EMBL" id="KAJ7693833.1"/>
    </source>
</evidence>
<protein>
    <submittedName>
        <fullName evidence="1">Uncharacterized protein</fullName>
    </submittedName>
</protein>
<reference evidence="1" key="1">
    <citation type="submission" date="2023-03" db="EMBL/GenBank/DDBJ databases">
        <title>Massive genome expansion in bonnet fungi (Mycena s.s.) driven by repeated elements and novel gene families across ecological guilds.</title>
        <authorList>
            <consortium name="Lawrence Berkeley National Laboratory"/>
            <person name="Harder C.B."/>
            <person name="Miyauchi S."/>
            <person name="Viragh M."/>
            <person name="Kuo A."/>
            <person name="Thoen E."/>
            <person name="Andreopoulos B."/>
            <person name="Lu D."/>
            <person name="Skrede I."/>
            <person name="Drula E."/>
            <person name="Henrissat B."/>
            <person name="Morin E."/>
            <person name="Kohler A."/>
            <person name="Barry K."/>
            <person name="LaButti K."/>
            <person name="Morin E."/>
            <person name="Salamov A."/>
            <person name="Lipzen A."/>
            <person name="Mereny Z."/>
            <person name="Hegedus B."/>
            <person name="Baldrian P."/>
            <person name="Stursova M."/>
            <person name="Weitz H."/>
            <person name="Taylor A."/>
            <person name="Grigoriev I.V."/>
            <person name="Nagy L.G."/>
            <person name="Martin F."/>
            <person name="Kauserud H."/>
        </authorList>
    </citation>
    <scope>NUCLEOTIDE SEQUENCE</scope>
    <source>
        <strain evidence="1">CBHHK067</strain>
    </source>
</reference>